<feature type="compositionally biased region" description="Polar residues" evidence="1">
    <location>
        <begin position="12"/>
        <end position="21"/>
    </location>
</feature>
<dbReference type="AlphaFoldDB" id="A0AAD8PDU0"/>
<accession>A0AAD8PDU0</accession>
<name>A0AAD8PDU0_BABGI</name>
<feature type="region of interest" description="Disordered" evidence="1">
    <location>
        <begin position="1"/>
        <end position="21"/>
    </location>
</feature>
<evidence type="ECO:0000256" key="1">
    <source>
        <dbReference type="SAM" id="MobiDB-lite"/>
    </source>
</evidence>
<organism evidence="2 3">
    <name type="scientific">Babesia gibsoni</name>
    <dbReference type="NCBI Taxonomy" id="33632"/>
    <lineage>
        <taxon>Eukaryota</taxon>
        <taxon>Sar</taxon>
        <taxon>Alveolata</taxon>
        <taxon>Apicomplexa</taxon>
        <taxon>Aconoidasida</taxon>
        <taxon>Piroplasmida</taxon>
        <taxon>Babesiidae</taxon>
        <taxon>Babesia</taxon>
    </lineage>
</organism>
<proteinExistence type="predicted"/>
<dbReference type="EMBL" id="JAVEPI010000003">
    <property type="protein sequence ID" value="KAK1442727.1"/>
    <property type="molecule type" value="Genomic_DNA"/>
</dbReference>
<evidence type="ECO:0000313" key="2">
    <source>
        <dbReference type="EMBL" id="KAK1442727.1"/>
    </source>
</evidence>
<feature type="region of interest" description="Disordered" evidence="1">
    <location>
        <begin position="94"/>
        <end position="130"/>
    </location>
</feature>
<gene>
    <name evidence="2" type="ORF">BgAZ_302450</name>
</gene>
<comment type="caution">
    <text evidence="2">The sequence shown here is derived from an EMBL/GenBank/DDBJ whole genome shotgun (WGS) entry which is preliminary data.</text>
</comment>
<feature type="compositionally biased region" description="Polar residues" evidence="1">
    <location>
        <begin position="109"/>
        <end position="130"/>
    </location>
</feature>
<keyword evidence="3" id="KW-1185">Reference proteome</keyword>
<dbReference type="Proteomes" id="UP001230268">
    <property type="component" value="Unassembled WGS sequence"/>
</dbReference>
<protein>
    <submittedName>
        <fullName evidence="2">AP2</fullName>
    </submittedName>
</protein>
<sequence length="512" mass="58469">MNEGQPHVRQGMASQPSLSTNNMAGFTYDQQFMKHMSNSSGMMHADIAMTMPRYAPSANMMVKQEFGGFDNLASHPGLRVQLPSHESLLPQNRIKYEDSPAKRPLITGDQDTSPYIKQQRSRSQLPYQAPVNYNNAYTPNVLSYNMLQHAKRIPDVAVPQIMRFPGPKDAINSAMPKVDLDIGNMAATMAISQLATQQIKQPQPLVKPPAMYQNNLSDLMSIYKDKLNIKMESPPSVKNHVCSGGVICDKGPYSRGGRWLVFWECRGRIWRKSFLISMYGNDGAKELAENFWLSKMRAIQLANTNRYIPGSEERDVKLVSQTNRKGSRRKSSAAVTPMMSQEVDIPMDPSDPPDDPEVFWEAETNSWCFEFLDKEKQAMTIKRFPVDDMNKANAVKAIASSERIAHWRDVIKDYCESEYSGHTYEKSRTCWRVSHWVPSKRITRNKYFNVSKYGYRDAKELSKIYRLLVYDLGGEIPEKQPPETTPSAEFLALPTTKFYHRVLFSMRNKDRA</sequence>
<evidence type="ECO:0000313" key="3">
    <source>
        <dbReference type="Proteomes" id="UP001230268"/>
    </source>
</evidence>
<dbReference type="Gene3D" id="1.20.5.2050">
    <property type="match status" value="1"/>
</dbReference>
<reference evidence="2" key="1">
    <citation type="submission" date="2023-08" db="EMBL/GenBank/DDBJ databases">
        <title>Draft sequence of the Babesia gibsoni genome.</title>
        <authorList>
            <person name="Yamagishi J.Y."/>
            <person name="Xuan X.X."/>
        </authorList>
    </citation>
    <scope>NUCLEOTIDE SEQUENCE</scope>
    <source>
        <strain evidence="2">Azabu</strain>
    </source>
</reference>